<dbReference type="AlphaFoldDB" id="A0A2H1KF22"/>
<sequence>MSVIGLRNRANTPKYIYTDDIQIAATNINGYLADADSVFVVKRTKPLSEMPTMSFGSMPNDNGALILSPEERCELLESAPEADRFVKSFLGASE</sequence>
<organism evidence="2 3">
    <name type="scientific">Brevibacterium linens</name>
    <dbReference type="NCBI Taxonomy" id="1703"/>
    <lineage>
        <taxon>Bacteria</taxon>
        <taxon>Bacillati</taxon>
        <taxon>Actinomycetota</taxon>
        <taxon>Actinomycetes</taxon>
        <taxon>Micrococcales</taxon>
        <taxon>Brevibacteriaceae</taxon>
        <taxon>Brevibacterium</taxon>
    </lineage>
</organism>
<dbReference type="EMBL" id="FXZA01000035">
    <property type="protein sequence ID" value="SMX98330.1"/>
    <property type="molecule type" value="Genomic_DNA"/>
</dbReference>
<evidence type="ECO:0000313" key="3">
    <source>
        <dbReference type="Proteomes" id="UP000234498"/>
    </source>
</evidence>
<reference evidence="2 3" key="1">
    <citation type="submission" date="2017-03" db="EMBL/GenBank/DDBJ databases">
        <authorList>
            <person name="Afonso C.L."/>
            <person name="Miller P.J."/>
            <person name="Scott M.A."/>
            <person name="Spackman E."/>
            <person name="Goraichik I."/>
            <person name="Dimitrov K.M."/>
            <person name="Suarez D.L."/>
            <person name="Swayne D.E."/>
        </authorList>
    </citation>
    <scope>NUCLEOTIDE SEQUENCE [LARGE SCALE GENOMIC DNA]</scope>
    <source>
        <strain evidence="2 3">Mu101</strain>
    </source>
</reference>
<evidence type="ECO:0000313" key="2">
    <source>
        <dbReference type="EMBL" id="SMX98330.1"/>
    </source>
</evidence>
<dbReference type="InterPro" id="IPR046820">
    <property type="entry name" value="MmeI_TRD"/>
</dbReference>
<dbReference type="Proteomes" id="UP000234498">
    <property type="component" value="Unassembled WGS sequence"/>
</dbReference>
<name>A0A2H1KF22_BRELN</name>
<proteinExistence type="predicted"/>
<protein>
    <recommendedName>
        <fullName evidence="1">MmeI-like target recognition domain-containing protein</fullName>
    </recommendedName>
</protein>
<dbReference type="Pfam" id="PF20466">
    <property type="entry name" value="MmeI_TRD"/>
    <property type="match status" value="1"/>
</dbReference>
<evidence type="ECO:0000259" key="1">
    <source>
        <dbReference type="Pfam" id="PF20466"/>
    </source>
</evidence>
<accession>A0A2H1KF22</accession>
<gene>
    <name evidence="2" type="ORF">BLIN101_03282</name>
</gene>
<feature type="domain" description="MmeI-like target recognition" evidence="1">
    <location>
        <begin position="35"/>
        <end position="94"/>
    </location>
</feature>